<evidence type="ECO:0000313" key="2">
    <source>
        <dbReference type="EMBL" id="KPI44437.1"/>
    </source>
</evidence>
<feature type="region of interest" description="Disordered" evidence="1">
    <location>
        <begin position="60"/>
        <end position="91"/>
    </location>
</feature>
<dbReference type="EMBL" id="LFJN01000003">
    <property type="protein sequence ID" value="KPI44437.1"/>
    <property type="molecule type" value="Genomic_DNA"/>
</dbReference>
<sequence>MASKRVTLPFKLFTKSPKFDWPRSETTEAQDFIKQHALSADDYESMRSWIWQSLSNKELGGMLNPNTGPNTPGPVRQETPTESPSKTTVRTKRFATPFTEEEEETPVVKRVRADKNMAEIDITQLDDDEVEDTLERTTTLSTLLHFESMIVTAAAAVGVEAPYSCPEKDATSVATIKRIATLKKLFDSKVPGLSKEYKEMLKAKGGVHSKVAFGNSSKGRSMKLLQEHVDGVMKEKKILWAAEEIEDEDLFAEDFEASQNAAVEAEQAGHNEDPAEVEGQEEIS</sequence>
<feature type="region of interest" description="Disordered" evidence="1">
    <location>
        <begin position="256"/>
        <end position="284"/>
    </location>
</feature>
<evidence type="ECO:0000313" key="3">
    <source>
        <dbReference type="Proteomes" id="UP000038010"/>
    </source>
</evidence>
<accession>A0A0N1HG20</accession>
<name>A0A0N1HG20_9EURO</name>
<dbReference type="Proteomes" id="UP000038010">
    <property type="component" value="Unassembled WGS sequence"/>
</dbReference>
<comment type="caution">
    <text evidence="2">The sequence shown here is derived from an EMBL/GenBank/DDBJ whole genome shotgun (WGS) entry which is preliminary data.</text>
</comment>
<reference evidence="2 3" key="1">
    <citation type="submission" date="2015-06" db="EMBL/GenBank/DDBJ databases">
        <title>Draft genome of the ant-associated black yeast Phialophora attae CBS 131958.</title>
        <authorList>
            <person name="Moreno L.F."/>
            <person name="Stielow B.J."/>
            <person name="de Hoog S."/>
            <person name="Vicente V.A."/>
            <person name="Weiss V.A."/>
            <person name="de Vries M."/>
            <person name="Cruz L.M."/>
            <person name="Souza E.M."/>
        </authorList>
    </citation>
    <scope>NUCLEOTIDE SEQUENCE [LARGE SCALE GENOMIC DNA]</scope>
    <source>
        <strain evidence="2 3">CBS 131958</strain>
    </source>
</reference>
<dbReference type="VEuPathDB" id="FungiDB:AB675_8238"/>
<dbReference type="AlphaFoldDB" id="A0A0N1HG20"/>
<protein>
    <submittedName>
        <fullName evidence="2">Uncharacterized protein</fullName>
    </submittedName>
</protein>
<dbReference type="RefSeq" id="XP_018004400.1">
    <property type="nucleotide sequence ID" value="XM_018148668.1"/>
</dbReference>
<feature type="compositionally biased region" description="Polar residues" evidence="1">
    <location>
        <begin position="78"/>
        <end position="88"/>
    </location>
</feature>
<gene>
    <name evidence="2" type="ORF">AB675_8238</name>
</gene>
<evidence type="ECO:0000256" key="1">
    <source>
        <dbReference type="SAM" id="MobiDB-lite"/>
    </source>
</evidence>
<feature type="compositionally biased region" description="Low complexity" evidence="1">
    <location>
        <begin position="60"/>
        <end position="74"/>
    </location>
</feature>
<feature type="compositionally biased region" description="Acidic residues" evidence="1">
    <location>
        <begin position="274"/>
        <end position="284"/>
    </location>
</feature>
<dbReference type="GeneID" id="28740548"/>
<proteinExistence type="predicted"/>
<organism evidence="2 3">
    <name type="scientific">Cyphellophora attinorum</name>
    <dbReference type="NCBI Taxonomy" id="1664694"/>
    <lineage>
        <taxon>Eukaryota</taxon>
        <taxon>Fungi</taxon>
        <taxon>Dikarya</taxon>
        <taxon>Ascomycota</taxon>
        <taxon>Pezizomycotina</taxon>
        <taxon>Eurotiomycetes</taxon>
        <taxon>Chaetothyriomycetidae</taxon>
        <taxon>Chaetothyriales</taxon>
        <taxon>Cyphellophoraceae</taxon>
        <taxon>Cyphellophora</taxon>
    </lineage>
</organism>
<keyword evidence="3" id="KW-1185">Reference proteome</keyword>